<dbReference type="InterPro" id="IPR022551">
    <property type="entry name" value="BrxC"/>
</dbReference>
<evidence type="ECO:0000313" key="1">
    <source>
        <dbReference type="EMBL" id="PAP76807.1"/>
    </source>
</evidence>
<evidence type="ECO:0008006" key="3">
    <source>
        <dbReference type="Google" id="ProtNLM"/>
    </source>
</evidence>
<dbReference type="RefSeq" id="WP_095510475.1">
    <property type="nucleotide sequence ID" value="NZ_MQWD01000001.1"/>
</dbReference>
<gene>
    <name evidence="1" type="ORF">BSZ37_10365</name>
</gene>
<dbReference type="Pfam" id="PF11009">
    <property type="entry name" value="BrxC"/>
    <property type="match status" value="1"/>
</dbReference>
<dbReference type="OrthoDB" id="677051at2"/>
<dbReference type="NCBIfam" id="TIGR04019">
    <property type="entry name" value="B_thiol_YtxJ"/>
    <property type="match status" value="1"/>
</dbReference>
<sequence>MAQVQELVTTADADAMLEASHEKPVYLLKHSIACPISARGQMEFVGLEGDDDPPLYAVVVQYARDVSGYLAEQLGVKHETPQAILIKDGEAVDVKSHGAIRLAALREAAAN</sequence>
<dbReference type="Gene3D" id="3.40.30.10">
    <property type="entry name" value="Glutaredoxin"/>
    <property type="match status" value="1"/>
</dbReference>
<organism evidence="1 2">
    <name type="scientific">Rubrivirga marina</name>
    <dbReference type="NCBI Taxonomy" id="1196024"/>
    <lineage>
        <taxon>Bacteria</taxon>
        <taxon>Pseudomonadati</taxon>
        <taxon>Rhodothermota</taxon>
        <taxon>Rhodothermia</taxon>
        <taxon>Rhodothermales</taxon>
        <taxon>Rubricoccaceae</taxon>
        <taxon>Rubrivirga</taxon>
    </lineage>
</organism>
<comment type="caution">
    <text evidence="1">The sequence shown here is derived from an EMBL/GenBank/DDBJ whole genome shotgun (WGS) entry which is preliminary data.</text>
</comment>
<dbReference type="AlphaFoldDB" id="A0A271J0G5"/>
<keyword evidence="2" id="KW-1185">Reference proteome</keyword>
<reference evidence="1 2" key="1">
    <citation type="submission" date="2016-11" db="EMBL/GenBank/DDBJ databases">
        <title>Study of marine rhodopsin-containing bacteria.</title>
        <authorList>
            <person name="Yoshizawa S."/>
            <person name="Kumagai Y."/>
            <person name="Kogure K."/>
        </authorList>
    </citation>
    <scope>NUCLEOTIDE SEQUENCE [LARGE SCALE GENOMIC DNA]</scope>
    <source>
        <strain evidence="1 2">SAORIC-28</strain>
    </source>
</reference>
<proteinExistence type="predicted"/>
<protein>
    <recommendedName>
        <fullName evidence="3">General stress protein</fullName>
    </recommendedName>
</protein>
<dbReference type="EMBL" id="MQWD01000001">
    <property type="protein sequence ID" value="PAP76807.1"/>
    <property type="molecule type" value="Genomic_DNA"/>
</dbReference>
<dbReference type="Proteomes" id="UP000216339">
    <property type="component" value="Unassembled WGS sequence"/>
</dbReference>
<name>A0A271J0G5_9BACT</name>
<evidence type="ECO:0000313" key="2">
    <source>
        <dbReference type="Proteomes" id="UP000216339"/>
    </source>
</evidence>
<accession>A0A271J0G5</accession>